<dbReference type="Proteomes" id="UP000184211">
    <property type="component" value="Unassembled WGS sequence"/>
</dbReference>
<dbReference type="Gene3D" id="1.10.10.10">
    <property type="entry name" value="Winged helix-like DNA-binding domain superfamily/Winged helix DNA-binding domain"/>
    <property type="match status" value="1"/>
</dbReference>
<keyword evidence="4" id="KW-0804">Transcription</keyword>
<dbReference type="InterPro" id="IPR036390">
    <property type="entry name" value="WH_DNA-bd_sf"/>
</dbReference>
<proteinExistence type="inferred from homology"/>
<keyword evidence="3 6" id="KW-0238">DNA-binding</keyword>
<reference evidence="7" key="1">
    <citation type="submission" date="2016-11" db="EMBL/GenBank/DDBJ databases">
        <authorList>
            <person name="Varghese N."/>
            <person name="Submissions S."/>
        </authorList>
    </citation>
    <scope>NUCLEOTIDE SEQUENCE [LARGE SCALE GENOMIC DNA]</scope>
    <source>
        <strain evidence="7">DSM 28223</strain>
    </source>
</reference>
<dbReference type="PANTHER" id="PTHR30419">
    <property type="entry name" value="HTH-TYPE TRANSCRIPTIONAL REGULATOR YBHD"/>
    <property type="match status" value="1"/>
</dbReference>
<gene>
    <name evidence="6" type="ORF">SAMN04488044_0124</name>
</gene>
<feature type="domain" description="HTH lysR-type" evidence="5">
    <location>
        <begin position="24"/>
        <end position="72"/>
    </location>
</feature>
<evidence type="ECO:0000256" key="4">
    <source>
        <dbReference type="ARBA" id="ARBA00023163"/>
    </source>
</evidence>
<dbReference type="InterPro" id="IPR000847">
    <property type="entry name" value="LysR_HTH_N"/>
</dbReference>
<name>A0A1M5WHH5_9RHOB</name>
<keyword evidence="7" id="KW-1185">Reference proteome</keyword>
<comment type="similarity">
    <text evidence="1">Belongs to the LysR transcriptional regulatory family.</text>
</comment>
<dbReference type="PANTHER" id="PTHR30419:SF2">
    <property type="entry name" value="LYSR FAMILY TRANSCRIPTIONAL REGULATOR"/>
    <property type="match status" value="1"/>
</dbReference>
<evidence type="ECO:0000313" key="6">
    <source>
        <dbReference type="EMBL" id="SHH86946.1"/>
    </source>
</evidence>
<dbReference type="Pfam" id="PF00126">
    <property type="entry name" value="HTH_1"/>
    <property type="match status" value="1"/>
</dbReference>
<dbReference type="SUPFAM" id="SSF46785">
    <property type="entry name" value="Winged helix' DNA-binding domain"/>
    <property type="match status" value="1"/>
</dbReference>
<dbReference type="InterPro" id="IPR036388">
    <property type="entry name" value="WH-like_DNA-bd_sf"/>
</dbReference>
<dbReference type="InterPro" id="IPR005119">
    <property type="entry name" value="LysR_subst-bd"/>
</dbReference>
<evidence type="ECO:0000313" key="7">
    <source>
        <dbReference type="Proteomes" id="UP000184211"/>
    </source>
</evidence>
<protein>
    <submittedName>
        <fullName evidence="6">DNA-binding transcriptional regulator, LysR family</fullName>
    </submittedName>
</protein>
<evidence type="ECO:0000259" key="5">
    <source>
        <dbReference type="PROSITE" id="PS50931"/>
    </source>
</evidence>
<organism evidence="6 7">
    <name type="scientific">Cognatishimia maritima</name>
    <dbReference type="NCBI Taxonomy" id="870908"/>
    <lineage>
        <taxon>Bacteria</taxon>
        <taxon>Pseudomonadati</taxon>
        <taxon>Pseudomonadota</taxon>
        <taxon>Alphaproteobacteria</taxon>
        <taxon>Rhodobacterales</taxon>
        <taxon>Paracoccaceae</taxon>
        <taxon>Cognatishimia</taxon>
    </lineage>
</organism>
<dbReference type="InterPro" id="IPR050950">
    <property type="entry name" value="HTH-type_LysR_regulators"/>
</dbReference>
<dbReference type="Gene3D" id="3.40.190.290">
    <property type="match status" value="1"/>
</dbReference>
<dbReference type="Pfam" id="PF03466">
    <property type="entry name" value="LysR_substrate"/>
    <property type="match status" value="1"/>
</dbReference>
<keyword evidence="2" id="KW-0805">Transcription regulation</keyword>
<dbReference type="STRING" id="870908.SAMN04488044_0124"/>
<evidence type="ECO:0000256" key="2">
    <source>
        <dbReference type="ARBA" id="ARBA00023015"/>
    </source>
</evidence>
<dbReference type="GO" id="GO:0003677">
    <property type="term" value="F:DNA binding"/>
    <property type="evidence" value="ECO:0007669"/>
    <property type="project" value="UniProtKB-KW"/>
</dbReference>
<dbReference type="GO" id="GO:0003700">
    <property type="term" value="F:DNA-binding transcription factor activity"/>
    <property type="evidence" value="ECO:0007669"/>
    <property type="project" value="InterPro"/>
</dbReference>
<accession>A0A1M5WHH5</accession>
<sequence>MHRLDVTPAGTRIMRHLLTYDMIEAVHRSGSIRKAAEDTNITASALNRRIQAFEEEFGSEIFERLPRGMRLNPAGELLLHHIRLQRQDLIRVHSQVADLSGVRRGHVKIACSQALLPYFLPREISKYRAEFPDVTFGVNVRDRIQAEQDLVTFESDLALVFEPAHMVNFEVLHAVHQPVMAVMSAAHPLADRKTLRLRECLEYDLVLPARQFGVRVLLDQAAARFGGKLEPALETDSFDMVRHFAAYGHGIGFQIPVGLNALARPDMSFVPIAERDVAGGELYLGHLKGRTLPVAALKFANQVMTALS</sequence>
<evidence type="ECO:0000256" key="1">
    <source>
        <dbReference type="ARBA" id="ARBA00009437"/>
    </source>
</evidence>
<dbReference type="SUPFAM" id="SSF53850">
    <property type="entry name" value="Periplasmic binding protein-like II"/>
    <property type="match status" value="1"/>
</dbReference>
<dbReference type="EMBL" id="FQWM01000012">
    <property type="protein sequence ID" value="SHH86946.1"/>
    <property type="molecule type" value="Genomic_DNA"/>
</dbReference>
<dbReference type="AlphaFoldDB" id="A0A1M5WHH5"/>
<dbReference type="GO" id="GO:0005829">
    <property type="term" value="C:cytosol"/>
    <property type="evidence" value="ECO:0007669"/>
    <property type="project" value="TreeGrafter"/>
</dbReference>
<dbReference type="PROSITE" id="PS50931">
    <property type="entry name" value="HTH_LYSR"/>
    <property type="match status" value="1"/>
</dbReference>
<evidence type="ECO:0000256" key="3">
    <source>
        <dbReference type="ARBA" id="ARBA00023125"/>
    </source>
</evidence>